<dbReference type="Proteomes" id="UP000265768">
    <property type="component" value="Unassembled WGS sequence"/>
</dbReference>
<evidence type="ECO:0000313" key="6">
    <source>
        <dbReference type="EMBL" id="RJL19502.1"/>
    </source>
</evidence>
<comment type="caution">
    <text evidence="6">The sequence shown here is derived from an EMBL/GenBank/DDBJ whole genome shotgun (WGS) entry which is preliminary data.</text>
</comment>
<dbReference type="InterPro" id="IPR009057">
    <property type="entry name" value="Homeodomain-like_sf"/>
</dbReference>
<sequence>MAPRMVDKEARRREILAAAVRVFARKGYAEARIEDVAAEAGLAKGTIYLSFPGREALLAGVFEEYAARSAAVLDALGEGPALTRLERLVRGTVETLAGHRDHAIVMLRLWATAPPLDMAAVYGRHREVIADLLRQAAAEGALRPGVGERHATLVVGLIEGCLLQWLADPAVDLAGLADDIVALGVEGVRA</sequence>
<accession>A0A3A4A548</accession>
<gene>
    <name evidence="6" type="ORF">D5H75_40315</name>
</gene>
<dbReference type="Gene3D" id="1.10.357.10">
    <property type="entry name" value="Tetracycline Repressor, domain 2"/>
    <property type="match status" value="1"/>
</dbReference>
<name>A0A3A4A548_9ACTN</name>
<dbReference type="PROSITE" id="PS50977">
    <property type="entry name" value="HTH_TETR_2"/>
    <property type="match status" value="1"/>
</dbReference>
<proteinExistence type="predicted"/>
<dbReference type="Pfam" id="PF00440">
    <property type="entry name" value="TetR_N"/>
    <property type="match status" value="1"/>
</dbReference>
<dbReference type="AlphaFoldDB" id="A0A3A4A548"/>
<dbReference type="InterPro" id="IPR050109">
    <property type="entry name" value="HTH-type_TetR-like_transc_reg"/>
</dbReference>
<dbReference type="PRINTS" id="PR00455">
    <property type="entry name" value="HTHTETR"/>
</dbReference>
<dbReference type="GO" id="GO:0003700">
    <property type="term" value="F:DNA-binding transcription factor activity"/>
    <property type="evidence" value="ECO:0007669"/>
    <property type="project" value="TreeGrafter"/>
</dbReference>
<evidence type="ECO:0000256" key="3">
    <source>
        <dbReference type="ARBA" id="ARBA00023163"/>
    </source>
</evidence>
<dbReference type="OrthoDB" id="3682047at2"/>
<dbReference type="SUPFAM" id="SSF48498">
    <property type="entry name" value="Tetracyclin repressor-like, C-terminal domain"/>
    <property type="match status" value="1"/>
</dbReference>
<dbReference type="InterPro" id="IPR001647">
    <property type="entry name" value="HTH_TetR"/>
</dbReference>
<keyword evidence="7" id="KW-1185">Reference proteome</keyword>
<evidence type="ECO:0000259" key="5">
    <source>
        <dbReference type="PROSITE" id="PS50977"/>
    </source>
</evidence>
<reference evidence="6 7" key="1">
    <citation type="submission" date="2018-09" db="EMBL/GenBank/DDBJ databases">
        <title>YIM 75507 draft genome.</title>
        <authorList>
            <person name="Tang S."/>
            <person name="Feng Y."/>
        </authorList>
    </citation>
    <scope>NUCLEOTIDE SEQUENCE [LARGE SCALE GENOMIC DNA]</scope>
    <source>
        <strain evidence="6 7">YIM 75507</strain>
    </source>
</reference>
<feature type="DNA-binding region" description="H-T-H motif" evidence="4">
    <location>
        <begin position="32"/>
        <end position="51"/>
    </location>
</feature>
<dbReference type="EMBL" id="QZEY01000037">
    <property type="protein sequence ID" value="RJL19502.1"/>
    <property type="molecule type" value="Genomic_DNA"/>
</dbReference>
<dbReference type="GO" id="GO:0000976">
    <property type="term" value="F:transcription cis-regulatory region binding"/>
    <property type="evidence" value="ECO:0007669"/>
    <property type="project" value="TreeGrafter"/>
</dbReference>
<dbReference type="RefSeq" id="WP_119931918.1">
    <property type="nucleotide sequence ID" value="NZ_QZEY01000037.1"/>
</dbReference>
<protein>
    <submittedName>
        <fullName evidence="6">TetR/AcrR family transcriptional regulator</fullName>
    </submittedName>
</protein>
<dbReference type="InterPro" id="IPR036271">
    <property type="entry name" value="Tet_transcr_reg_TetR-rel_C_sf"/>
</dbReference>
<evidence type="ECO:0000313" key="7">
    <source>
        <dbReference type="Proteomes" id="UP000265768"/>
    </source>
</evidence>
<keyword evidence="1" id="KW-0805">Transcription regulation</keyword>
<evidence type="ECO:0000256" key="2">
    <source>
        <dbReference type="ARBA" id="ARBA00023125"/>
    </source>
</evidence>
<organism evidence="6 7">
    <name type="scientific">Bailinhaonella thermotolerans</name>
    <dbReference type="NCBI Taxonomy" id="1070861"/>
    <lineage>
        <taxon>Bacteria</taxon>
        <taxon>Bacillati</taxon>
        <taxon>Actinomycetota</taxon>
        <taxon>Actinomycetes</taxon>
        <taxon>Streptosporangiales</taxon>
        <taxon>Streptosporangiaceae</taxon>
        <taxon>Bailinhaonella</taxon>
    </lineage>
</organism>
<feature type="domain" description="HTH tetR-type" evidence="5">
    <location>
        <begin position="9"/>
        <end position="69"/>
    </location>
</feature>
<evidence type="ECO:0000256" key="1">
    <source>
        <dbReference type="ARBA" id="ARBA00023015"/>
    </source>
</evidence>
<dbReference type="SUPFAM" id="SSF46689">
    <property type="entry name" value="Homeodomain-like"/>
    <property type="match status" value="1"/>
</dbReference>
<keyword evidence="3" id="KW-0804">Transcription</keyword>
<keyword evidence="2 4" id="KW-0238">DNA-binding</keyword>
<evidence type="ECO:0000256" key="4">
    <source>
        <dbReference type="PROSITE-ProRule" id="PRU00335"/>
    </source>
</evidence>
<dbReference type="PANTHER" id="PTHR30055">
    <property type="entry name" value="HTH-TYPE TRANSCRIPTIONAL REGULATOR RUTR"/>
    <property type="match status" value="1"/>
</dbReference>
<dbReference type="PANTHER" id="PTHR30055:SF234">
    <property type="entry name" value="HTH-TYPE TRANSCRIPTIONAL REGULATOR BETI"/>
    <property type="match status" value="1"/>
</dbReference>